<evidence type="ECO:0000313" key="3">
    <source>
        <dbReference type="EMBL" id="TQJ05381.1"/>
    </source>
</evidence>
<proteinExistence type="predicted"/>
<evidence type="ECO:0000256" key="1">
    <source>
        <dbReference type="SAM" id="MobiDB-lite"/>
    </source>
</evidence>
<feature type="region of interest" description="Disordered" evidence="1">
    <location>
        <begin position="43"/>
        <end position="85"/>
    </location>
</feature>
<reference evidence="3 4" key="1">
    <citation type="submission" date="2019-06" db="EMBL/GenBank/DDBJ databases">
        <title>Sequencing the genomes of 1000 actinobacteria strains.</title>
        <authorList>
            <person name="Klenk H.-P."/>
        </authorList>
    </citation>
    <scope>NUCLEOTIDE SEQUENCE [LARGE SCALE GENOMIC DNA]</scope>
    <source>
        <strain evidence="3 4">DSM 45679</strain>
    </source>
</reference>
<name>A0A542DQJ5_AMYCI</name>
<keyword evidence="2" id="KW-0472">Membrane</keyword>
<feature type="compositionally biased region" description="Low complexity" evidence="1">
    <location>
        <begin position="57"/>
        <end position="75"/>
    </location>
</feature>
<dbReference type="AlphaFoldDB" id="A0A542DQJ5"/>
<sequence>MPGGQWSSSRLALVAAVANLTVCAAVGTTLLVVSAPGEVRTGTALPIRTPGTTESATVPGTTPPTTTNTTTTGVPAGLERTPGPNGFSTVVPRGWPTEPLSGPGAVQAADPEDGTRTLRYGGAAHPAAGILEWHTDYERQVSEQREGYRLLELNETTLRGFPAVVWEFEWDAPEGRRHTRSMYWRTGGIEYFVYAASRVRDWPDTEPILTAMIEHSRP</sequence>
<evidence type="ECO:0000256" key="2">
    <source>
        <dbReference type="SAM" id="Phobius"/>
    </source>
</evidence>
<accession>A0A542DQJ5</accession>
<dbReference type="Proteomes" id="UP000320876">
    <property type="component" value="Unassembled WGS sequence"/>
</dbReference>
<feature type="transmembrane region" description="Helical" evidence="2">
    <location>
        <begin position="12"/>
        <end position="33"/>
    </location>
</feature>
<keyword evidence="2" id="KW-0812">Transmembrane</keyword>
<dbReference type="RefSeq" id="WP_246076588.1">
    <property type="nucleotide sequence ID" value="NZ_VFML01000001.1"/>
</dbReference>
<dbReference type="EMBL" id="VFML01000001">
    <property type="protein sequence ID" value="TQJ05381.1"/>
    <property type="molecule type" value="Genomic_DNA"/>
</dbReference>
<gene>
    <name evidence="3" type="ORF">FB471_5210</name>
</gene>
<comment type="caution">
    <text evidence="3">The sequence shown here is derived from an EMBL/GenBank/DDBJ whole genome shotgun (WGS) entry which is preliminary data.</text>
</comment>
<keyword evidence="2" id="KW-1133">Transmembrane helix</keyword>
<organism evidence="3 4">
    <name type="scientific">Amycolatopsis cihanbeyliensis</name>
    <dbReference type="NCBI Taxonomy" id="1128664"/>
    <lineage>
        <taxon>Bacteria</taxon>
        <taxon>Bacillati</taxon>
        <taxon>Actinomycetota</taxon>
        <taxon>Actinomycetes</taxon>
        <taxon>Pseudonocardiales</taxon>
        <taxon>Pseudonocardiaceae</taxon>
        <taxon>Amycolatopsis</taxon>
    </lineage>
</organism>
<protein>
    <submittedName>
        <fullName evidence="3">Uncharacterized protein</fullName>
    </submittedName>
</protein>
<evidence type="ECO:0000313" key="4">
    <source>
        <dbReference type="Proteomes" id="UP000320876"/>
    </source>
</evidence>
<keyword evidence="4" id="KW-1185">Reference proteome</keyword>